<name>A0ABR2VZQ6_9FUNG</name>
<evidence type="ECO:0008006" key="3">
    <source>
        <dbReference type="Google" id="ProtNLM"/>
    </source>
</evidence>
<dbReference type="InterPro" id="IPR032675">
    <property type="entry name" value="LRR_dom_sf"/>
</dbReference>
<organism evidence="1 2">
    <name type="scientific">Basidiobolus ranarum</name>
    <dbReference type="NCBI Taxonomy" id="34480"/>
    <lineage>
        <taxon>Eukaryota</taxon>
        <taxon>Fungi</taxon>
        <taxon>Fungi incertae sedis</taxon>
        <taxon>Zoopagomycota</taxon>
        <taxon>Entomophthoromycotina</taxon>
        <taxon>Basidiobolomycetes</taxon>
        <taxon>Basidiobolales</taxon>
        <taxon>Basidiobolaceae</taxon>
        <taxon>Basidiobolus</taxon>
    </lineage>
</organism>
<dbReference type="Proteomes" id="UP001479436">
    <property type="component" value="Unassembled WGS sequence"/>
</dbReference>
<accession>A0ABR2VZQ6</accession>
<comment type="caution">
    <text evidence="1">The sequence shown here is derived from an EMBL/GenBank/DDBJ whole genome shotgun (WGS) entry which is preliminary data.</text>
</comment>
<keyword evidence="2" id="KW-1185">Reference proteome</keyword>
<dbReference type="SUPFAM" id="SSF52047">
    <property type="entry name" value="RNI-like"/>
    <property type="match status" value="1"/>
</dbReference>
<dbReference type="Gene3D" id="3.80.10.10">
    <property type="entry name" value="Ribonuclease Inhibitor"/>
    <property type="match status" value="2"/>
</dbReference>
<evidence type="ECO:0000313" key="2">
    <source>
        <dbReference type="Proteomes" id="UP001479436"/>
    </source>
</evidence>
<gene>
    <name evidence="1" type="ORF">K7432_008021</name>
</gene>
<dbReference type="InterPro" id="IPR006553">
    <property type="entry name" value="Leu-rich_rpt_Cys-con_subtyp"/>
</dbReference>
<protein>
    <recommendedName>
        <fullName evidence="3">F-box domain-containing protein</fullName>
    </recommendedName>
</protein>
<reference evidence="1 2" key="1">
    <citation type="submission" date="2023-04" db="EMBL/GenBank/DDBJ databases">
        <title>Genome of Basidiobolus ranarum AG-B5.</title>
        <authorList>
            <person name="Stajich J.E."/>
            <person name="Carter-House D."/>
            <person name="Gryganskyi A."/>
        </authorList>
    </citation>
    <scope>NUCLEOTIDE SEQUENCE [LARGE SCALE GENOMIC DNA]</scope>
    <source>
        <strain evidence="1 2">AG-B5</strain>
    </source>
</reference>
<evidence type="ECO:0000313" key="1">
    <source>
        <dbReference type="EMBL" id="KAK9711108.1"/>
    </source>
</evidence>
<proteinExistence type="predicted"/>
<dbReference type="EMBL" id="JASJQH010007301">
    <property type="protein sequence ID" value="KAK9711108.1"/>
    <property type="molecule type" value="Genomic_DNA"/>
</dbReference>
<dbReference type="PANTHER" id="PTHR13318">
    <property type="entry name" value="PARTNER OF PAIRED, ISOFORM B-RELATED"/>
    <property type="match status" value="1"/>
</dbReference>
<dbReference type="SMART" id="SM00367">
    <property type="entry name" value="LRR_CC"/>
    <property type="match status" value="4"/>
</dbReference>
<sequence length="465" mass="52593">MQLPLECLENTFGFLGNHLPTLYDCTQVSHTWRRATIRQLYRNPWASLALPRYGKYSGCDELQVKQLVRTLLASNGSTLSKEESDFIQYSDNESQLNYLSVLRVFDFRFMAPWHGDFSLTAGDKVTRKLWKLVREQCSSVLEKLVFVEMLSLTEVFPLGVSYPSLKSVCLHIEDLELSHAMMIARACSNIRELRIRAHYIEDAAIAKIISAQAPQQLKELFLVCDRGIRSINGTIDALIQHHRFSCRELRFGFQSCGLFFTQANKEAISRISELPNLRVLELSCCRCVDDECISEIANKCTLLEEIDLSSTSVTATGVTNLVERLGANLKRIILSQNSNNVIENVLPIISKHCPQLQHLDIRGLPYTLLELKTILNCSKLNTLVLGNCREPSTNSTEEMLCQLISESRSLHSIEFGRVAVTEKVVQAVANHKQLQIVKLNLNTLKLTQATAELMINPKTVQFTPF</sequence>